<dbReference type="PROSITE" id="PS50878">
    <property type="entry name" value="RT_POL"/>
    <property type="match status" value="1"/>
</dbReference>
<sequence>MDVVEAAGSGLHRRRQLCVVVALDVANAFNTAKWKKIEQSLHDKRMPKYLIAAIQSYLSDREIEYEGRSRITTCGVPQGSVLGPLLWNVMYDDLLRVDTGGNVRGISSTNMVAFADDVAVVATGHTTSILEDVTNNALEKVAEWMTKAGLTLSVTKTEAVMLTTKRGYLKPYLEIRGERVEIKNQIKYLCLELHRVLGFKAHLEAAAGKAQTTALALSRLMPNLGGAGPKKGRLLTTVVESKLLYGSPIWASALVHQRNVDIILRPQRVLALRTAMCYRMVSTAAAMAIASPSVREVGKVYPQRRVGQGWSSQRSTGGDHEEMAEGMGRGGKRPMD</sequence>
<dbReference type="GO" id="GO:0071897">
    <property type="term" value="P:DNA biosynthetic process"/>
    <property type="evidence" value="ECO:0007669"/>
    <property type="project" value="UniProtKB-ARBA"/>
</dbReference>
<organism evidence="3 4">
    <name type="scientific">Macrosiphum euphorbiae</name>
    <name type="common">potato aphid</name>
    <dbReference type="NCBI Taxonomy" id="13131"/>
    <lineage>
        <taxon>Eukaryota</taxon>
        <taxon>Metazoa</taxon>
        <taxon>Ecdysozoa</taxon>
        <taxon>Arthropoda</taxon>
        <taxon>Hexapoda</taxon>
        <taxon>Insecta</taxon>
        <taxon>Pterygota</taxon>
        <taxon>Neoptera</taxon>
        <taxon>Paraneoptera</taxon>
        <taxon>Hemiptera</taxon>
        <taxon>Sternorrhyncha</taxon>
        <taxon>Aphidomorpha</taxon>
        <taxon>Aphidoidea</taxon>
        <taxon>Aphididae</taxon>
        <taxon>Macrosiphini</taxon>
        <taxon>Macrosiphum</taxon>
    </lineage>
</organism>
<dbReference type="InterPro" id="IPR043502">
    <property type="entry name" value="DNA/RNA_pol_sf"/>
</dbReference>
<proteinExistence type="predicted"/>
<dbReference type="EMBL" id="CARXXK010000001">
    <property type="protein sequence ID" value="CAI6350563.1"/>
    <property type="molecule type" value="Genomic_DNA"/>
</dbReference>
<comment type="caution">
    <text evidence="3">The sequence shown here is derived from an EMBL/GenBank/DDBJ whole genome shotgun (WGS) entry which is preliminary data.</text>
</comment>
<dbReference type="SUPFAM" id="SSF56672">
    <property type="entry name" value="DNA/RNA polymerases"/>
    <property type="match status" value="1"/>
</dbReference>
<evidence type="ECO:0000256" key="1">
    <source>
        <dbReference type="SAM" id="MobiDB-lite"/>
    </source>
</evidence>
<gene>
    <name evidence="3" type="ORF">MEUPH1_LOCUS7008</name>
</gene>
<keyword evidence="4" id="KW-1185">Reference proteome</keyword>
<protein>
    <recommendedName>
        <fullName evidence="2">Reverse transcriptase domain-containing protein</fullName>
    </recommendedName>
</protein>
<dbReference type="AlphaFoldDB" id="A0AAV0W431"/>
<dbReference type="PANTHER" id="PTHR33332">
    <property type="entry name" value="REVERSE TRANSCRIPTASE DOMAIN-CONTAINING PROTEIN"/>
    <property type="match status" value="1"/>
</dbReference>
<evidence type="ECO:0000313" key="4">
    <source>
        <dbReference type="Proteomes" id="UP001160148"/>
    </source>
</evidence>
<dbReference type="Pfam" id="PF00078">
    <property type="entry name" value="RVT_1"/>
    <property type="match status" value="1"/>
</dbReference>
<dbReference type="Proteomes" id="UP001160148">
    <property type="component" value="Unassembled WGS sequence"/>
</dbReference>
<evidence type="ECO:0000259" key="2">
    <source>
        <dbReference type="PROSITE" id="PS50878"/>
    </source>
</evidence>
<feature type="domain" description="Reverse transcriptase" evidence="2">
    <location>
        <begin position="1"/>
        <end position="180"/>
    </location>
</feature>
<dbReference type="InterPro" id="IPR000477">
    <property type="entry name" value="RT_dom"/>
</dbReference>
<reference evidence="3 4" key="1">
    <citation type="submission" date="2023-01" db="EMBL/GenBank/DDBJ databases">
        <authorList>
            <person name="Whitehead M."/>
        </authorList>
    </citation>
    <scope>NUCLEOTIDE SEQUENCE [LARGE SCALE GENOMIC DNA]</scope>
</reference>
<name>A0AAV0W431_9HEMI</name>
<evidence type="ECO:0000313" key="3">
    <source>
        <dbReference type="EMBL" id="CAI6350563.1"/>
    </source>
</evidence>
<feature type="region of interest" description="Disordered" evidence="1">
    <location>
        <begin position="305"/>
        <end position="336"/>
    </location>
</feature>
<accession>A0AAV0W431</accession>